<dbReference type="InterPro" id="IPR045060">
    <property type="entry name" value="Phe-tRNA-ligase_IIc_bsu"/>
</dbReference>
<gene>
    <name evidence="12" type="primary">syfB</name>
</gene>
<dbReference type="Pfam" id="PF17759">
    <property type="entry name" value="tRNA_synthFbeta"/>
    <property type="match status" value="1"/>
</dbReference>
<dbReference type="GO" id="GO:0009328">
    <property type="term" value="C:phenylalanine-tRNA ligase complex"/>
    <property type="evidence" value="ECO:0007669"/>
    <property type="project" value="TreeGrafter"/>
</dbReference>
<dbReference type="Gene3D" id="3.30.930.10">
    <property type="entry name" value="Bira Bifunctional Protein, Domain 2"/>
    <property type="match status" value="1"/>
</dbReference>
<dbReference type="PANTHER" id="PTHR10947">
    <property type="entry name" value="PHENYLALANYL-TRNA SYNTHETASE BETA CHAIN AND LEUCINE-RICH REPEAT-CONTAINING PROTEIN 47"/>
    <property type="match status" value="1"/>
</dbReference>
<evidence type="ECO:0000256" key="4">
    <source>
        <dbReference type="ARBA" id="ARBA00022723"/>
    </source>
</evidence>
<dbReference type="SMART" id="SM00873">
    <property type="entry name" value="B3_4"/>
    <property type="match status" value="1"/>
</dbReference>
<dbReference type="SUPFAM" id="SSF56037">
    <property type="entry name" value="PheT/TilS domain"/>
    <property type="match status" value="1"/>
</dbReference>
<dbReference type="GO" id="GO:0000287">
    <property type="term" value="F:magnesium ion binding"/>
    <property type="evidence" value="ECO:0007669"/>
    <property type="project" value="InterPro"/>
</dbReference>
<dbReference type="InterPro" id="IPR041616">
    <property type="entry name" value="PheRS_beta_core"/>
</dbReference>
<accession>A0A4D6WTN0</accession>
<evidence type="ECO:0000259" key="10">
    <source>
        <dbReference type="PROSITE" id="PS51447"/>
    </source>
</evidence>
<dbReference type="InterPro" id="IPR005147">
    <property type="entry name" value="tRNA_synthase_B5-dom"/>
</dbReference>
<dbReference type="SMART" id="SM00896">
    <property type="entry name" value="FDX-ACB"/>
    <property type="match status" value="1"/>
</dbReference>
<dbReference type="EC" id="6.1.1.20" evidence="2"/>
<name>A0A4D6WTN0_9FLOR</name>
<dbReference type="AlphaFoldDB" id="A0A4D6WTN0"/>
<dbReference type="Gene3D" id="3.30.56.10">
    <property type="match status" value="2"/>
</dbReference>
<dbReference type="InterPro" id="IPR020825">
    <property type="entry name" value="Phe-tRNA_synthase-like_B3/B4"/>
</dbReference>
<evidence type="ECO:0000259" key="11">
    <source>
        <dbReference type="PROSITE" id="PS51483"/>
    </source>
</evidence>
<dbReference type="SUPFAM" id="SSF46955">
    <property type="entry name" value="Putative DNA-binding domain"/>
    <property type="match status" value="2"/>
</dbReference>
<evidence type="ECO:0000256" key="1">
    <source>
        <dbReference type="ARBA" id="ARBA00001946"/>
    </source>
</evidence>
<dbReference type="Pfam" id="PF03484">
    <property type="entry name" value="B5"/>
    <property type="match status" value="1"/>
</dbReference>
<keyword evidence="9" id="KW-0030">Aminoacyl-tRNA synthetase</keyword>
<keyword evidence="8" id="KW-0648">Protein biosynthesis</keyword>
<keyword evidence="5" id="KW-0547">Nucleotide-binding</keyword>
<organism evidence="12">
    <name type="scientific">Dasysiphonia japonica</name>
    <dbReference type="NCBI Taxonomy" id="2506492"/>
    <lineage>
        <taxon>Eukaryota</taxon>
        <taxon>Rhodophyta</taxon>
        <taxon>Florideophyceae</taxon>
        <taxon>Rhodymeniophycidae</taxon>
        <taxon>Ceramiales</taxon>
        <taxon>Dasyaceae</taxon>
        <taxon>Dasysiphonia</taxon>
    </lineage>
</organism>
<dbReference type="EMBL" id="MK814645">
    <property type="protein sequence ID" value="QCI05928.1"/>
    <property type="molecule type" value="Genomic_DNA"/>
</dbReference>
<dbReference type="InterPro" id="IPR036690">
    <property type="entry name" value="Fdx_antiC-bd_sf"/>
</dbReference>
<dbReference type="SMART" id="SM00874">
    <property type="entry name" value="B5"/>
    <property type="match status" value="1"/>
</dbReference>
<evidence type="ECO:0000256" key="7">
    <source>
        <dbReference type="ARBA" id="ARBA00022842"/>
    </source>
</evidence>
<reference evidence="12" key="1">
    <citation type="journal article" date="2019" name="Mol. Phylogenet. Evol.">
        <title>Morphological evolution and classification of the red algal order Ceramiales inferred using plastid phylogenomics.</title>
        <authorList>
            <person name="Diaz-Tapia P."/>
            <person name="Pasella M.M."/>
            <person name="Verbruggen H."/>
            <person name="Maggs C.A."/>
        </authorList>
    </citation>
    <scope>NUCLEOTIDE SEQUENCE</scope>
    <source>
        <strain evidence="12">PD2948_6</strain>
    </source>
</reference>
<keyword evidence="3 12" id="KW-0436">Ligase</keyword>
<evidence type="ECO:0000256" key="9">
    <source>
        <dbReference type="ARBA" id="ARBA00023146"/>
    </source>
</evidence>
<keyword evidence="12" id="KW-0934">Plastid</keyword>
<dbReference type="Gene3D" id="3.30.70.380">
    <property type="entry name" value="Ferrodoxin-fold anticodon-binding domain"/>
    <property type="match status" value="1"/>
</dbReference>
<dbReference type="PROSITE" id="PS51483">
    <property type="entry name" value="B5"/>
    <property type="match status" value="1"/>
</dbReference>
<sequence>MKFSWTILNKFINLKLINFQIFINQITLAGFEIEKIEEKNYIDDKIIDLSITANRKEISCAFNLAQEISLILNQPLKVNIQSNTYYYKKNQYKKKSKIQTLKFIEYIKINTIHNIENKKSPLWLQNNLKAYEIKPINLLYDVEKYIELKWGHTIKIIDLDNLKVQLIDTKLITIISNKKRKNAEQILYNNQEIINVNNTNIENNFIIKTNKTHNIIICHIIYKQNNINNSYYTFNNANEDIIKLITTFGKGIVNKSYHHNISNIKNKKLKIKTKKIKYTLGPIIQYKSKFLSNKEILKTLEQLELKPQFSIKKKIFTTKIPKYRQHDLQRDIDIIEEIGRIYGFKNFFNDLPKYKNKGKTSLKKIYLKKVSNILIDIGLNEVINSSLTKNLKNQDTIDIYNQITEEQKVLRINILDNLIKNYNNNVLNEKNLKTEIFEIGKVFYKNKLTKYIEEKNLGILIKNNNYYKTNWSNTSKSLGWFHAKGIIETFLKRLNIKDIIWTDKINNNIHESLRTVLKYVKKRKTLFIYTKKSKKIIGILGELKQIYINTTEKQNKKIYVCEINVKELMMSIHFEKHLNYQIKKHSFYPSIHRDISINTNQNIHKIKNIILKNNISLIESIQTINEYYNKENNLKSICLRFTYRGINKTLNKQEIIDINKHIENILLKLNSKIE</sequence>
<dbReference type="InterPro" id="IPR045864">
    <property type="entry name" value="aa-tRNA-synth_II/BPL/LPL"/>
</dbReference>
<feature type="domain" description="B5" evidence="11">
    <location>
        <begin position="264"/>
        <end position="349"/>
    </location>
</feature>
<keyword evidence="6" id="KW-0067">ATP-binding</keyword>
<evidence type="ECO:0000256" key="3">
    <source>
        <dbReference type="ARBA" id="ARBA00022598"/>
    </source>
</evidence>
<feature type="domain" description="FDX-ACB" evidence="10">
    <location>
        <begin position="586"/>
        <end position="674"/>
    </location>
</feature>
<dbReference type="GO" id="GO:0004826">
    <property type="term" value="F:phenylalanine-tRNA ligase activity"/>
    <property type="evidence" value="ECO:0007669"/>
    <property type="project" value="UniProtKB-EC"/>
</dbReference>
<dbReference type="InterPro" id="IPR005121">
    <property type="entry name" value="Fdx_antiC-bd"/>
</dbReference>
<dbReference type="InterPro" id="IPR009061">
    <property type="entry name" value="DNA-bd_dom_put_sf"/>
</dbReference>
<dbReference type="PANTHER" id="PTHR10947:SF0">
    <property type="entry name" value="PHENYLALANINE--TRNA LIGASE BETA SUBUNIT"/>
    <property type="match status" value="1"/>
</dbReference>
<keyword evidence="4" id="KW-0479">Metal-binding</keyword>
<evidence type="ECO:0000256" key="5">
    <source>
        <dbReference type="ARBA" id="ARBA00022741"/>
    </source>
</evidence>
<dbReference type="GO" id="GO:0003723">
    <property type="term" value="F:RNA binding"/>
    <property type="evidence" value="ECO:0007669"/>
    <property type="project" value="InterPro"/>
</dbReference>
<evidence type="ECO:0000256" key="6">
    <source>
        <dbReference type="ARBA" id="ARBA00022840"/>
    </source>
</evidence>
<evidence type="ECO:0000313" key="12">
    <source>
        <dbReference type="EMBL" id="QCI05928.1"/>
    </source>
</evidence>
<dbReference type="PROSITE" id="PS51447">
    <property type="entry name" value="FDX_ACB"/>
    <property type="match status" value="1"/>
</dbReference>
<dbReference type="GO" id="GO:0006432">
    <property type="term" value="P:phenylalanyl-tRNA aminoacylation"/>
    <property type="evidence" value="ECO:0007669"/>
    <property type="project" value="InterPro"/>
</dbReference>
<dbReference type="Pfam" id="PF03483">
    <property type="entry name" value="B3_4"/>
    <property type="match status" value="1"/>
</dbReference>
<dbReference type="SUPFAM" id="SSF55681">
    <property type="entry name" value="Class II aaRS and biotin synthetases"/>
    <property type="match status" value="1"/>
</dbReference>
<protein>
    <recommendedName>
        <fullName evidence="2">phenylalanine--tRNA ligase</fullName>
        <ecNumber evidence="2">6.1.1.20</ecNumber>
    </recommendedName>
</protein>
<reference evidence="12" key="2">
    <citation type="submission" date="2019-04" db="EMBL/GenBank/DDBJ databases">
        <authorList>
            <person name="Pasella M."/>
        </authorList>
    </citation>
    <scope>NUCLEOTIDE SEQUENCE</scope>
    <source>
        <strain evidence="12">PD2948_6</strain>
    </source>
</reference>
<evidence type="ECO:0000256" key="8">
    <source>
        <dbReference type="ARBA" id="ARBA00022917"/>
    </source>
</evidence>
<dbReference type="SUPFAM" id="SSF54991">
    <property type="entry name" value="Anticodon-binding domain of PheRS"/>
    <property type="match status" value="1"/>
</dbReference>
<dbReference type="Gene3D" id="3.50.40.10">
    <property type="entry name" value="Phenylalanyl-trna Synthetase, Chain B, domain 3"/>
    <property type="match status" value="1"/>
</dbReference>
<geneLocation type="plastid" evidence="12"/>
<keyword evidence="7" id="KW-0460">Magnesium</keyword>
<dbReference type="InterPro" id="IPR005146">
    <property type="entry name" value="B3/B4_tRNA-bd"/>
</dbReference>
<evidence type="ECO:0000256" key="2">
    <source>
        <dbReference type="ARBA" id="ARBA00012814"/>
    </source>
</evidence>
<proteinExistence type="predicted"/>
<dbReference type="GO" id="GO:0005524">
    <property type="term" value="F:ATP binding"/>
    <property type="evidence" value="ECO:0007669"/>
    <property type="project" value="UniProtKB-KW"/>
</dbReference>
<dbReference type="Pfam" id="PF03147">
    <property type="entry name" value="FDX-ACB"/>
    <property type="match status" value="1"/>
</dbReference>
<comment type="cofactor">
    <cofactor evidence="1">
        <name>Mg(2+)</name>
        <dbReference type="ChEBI" id="CHEBI:18420"/>
    </cofactor>
</comment>